<proteinExistence type="predicted"/>
<name>A0ACC4ZWU1_9BACL</name>
<accession>A0ACC4ZWU1</accession>
<dbReference type="Proteomes" id="UP000074866">
    <property type="component" value="Unassembled WGS sequence"/>
</dbReference>
<sequence length="105" mass="11636">MDKFKDLEKLIKLTGDRAKLDAKANDTYIVYKTPDGQIVKEYNNGDIVPVADTDVLMHKHIPMMYVFAGNNGSGKSTIQNLVVDRLGISVNIDPDALPRGIEVTF</sequence>
<evidence type="ECO:0000313" key="2">
    <source>
        <dbReference type="Proteomes" id="UP000074866"/>
    </source>
</evidence>
<dbReference type="EMBL" id="LDRX01000042">
    <property type="protein sequence ID" value="KTS82681.1"/>
    <property type="molecule type" value="Genomic_DNA"/>
</dbReference>
<gene>
    <name evidence="1" type="ORF">NS115_10920</name>
</gene>
<protein>
    <submittedName>
        <fullName evidence="1">Uncharacterized protein</fullName>
    </submittedName>
</protein>
<reference evidence="1 2" key="1">
    <citation type="journal article" date="2016" name="Front. Microbiol.">
        <title>Genomic Resource of Rice Seed Associated Bacteria.</title>
        <authorList>
            <person name="Midha S."/>
            <person name="Bansal K."/>
            <person name="Sharma S."/>
            <person name="Kumar N."/>
            <person name="Patil P.P."/>
            <person name="Chaudhry V."/>
            <person name="Patil P.B."/>
        </authorList>
    </citation>
    <scope>NUCLEOTIDE SEQUENCE [LARGE SCALE GENOMIC DNA]</scope>
    <source>
        <strain evidence="1 2">NS115</strain>
    </source>
</reference>
<organism evidence="1 2">
    <name type="scientific">Paenibacillus jamilae</name>
    <dbReference type="NCBI Taxonomy" id="114136"/>
    <lineage>
        <taxon>Bacteria</taxon>
        <taxon>Bacillati</taxon>
        <taxon>Bacillota</taxon>
        <taxon>Bacilli</taxon>
        <taxon>Bacillales</taxon>
        <taxon>Paenibacillaceae</taxon>
        <taxon>Paenibacillus</taxon>
    </lineage>
</organism>
<keyword evidence="2" id="KW-1185">Reference proteome</keyword>
<evidence type="ECO:0000313" key="1">
    <source>
        <dbReference type="EMBL" id="KTS82681.1"/>
    </source>
</evidence>
<comment type="caution">
    <text evidence="1">The sequence shown here is derived from an EMBL/GenBank/DDBJ whole genome shotgun (WGS) entry which is preliminary data.</text>
</comment>